<evidence type="ECO:0000256" key="7">
    <source>
        <dbReference type="HAMAP-Rule" id="MF_01337"/>
    </source>
</evidence>
<keyword evidence="2 7" id="KW-0699">rRNA-binding</keyword>
<comment type="caution">
    <text evidence="8">The sequence shown here is derived from an EMBL/GenBank/DDBJ whole genome shotgun (WGS) entry which is preliminary data.</text>
</comment>
<dbReference type="Gene3D" id="3.30.420.100">
    <property type="match status" value="1"/>
</dbReference>
<keyword evidence="3 7" id="KW-0694">RNA-binding</keyword>
<dbReference type="GO" id="GO:0003735">
    <property type="term" value="F:structural constituent of ribosome"/>
    <property type="evidence" value="ECO:0007669"/>
    <property type="project" value="InterPro"/>
</dbReference>
<dbReference type="Proteomes" id="UP000019482">
    <property type="component" value="Unassembled WGS sequence"/>
</dbReference>
<keyword evidence="9" id="KW-1185">Reference proteome</keyword>
<dbReference type="Pfam" id="PF00861">
    <property type="entry name" value="Ribosomal_L18p"/>
    <property type="match status" value="1"/>
</dbReference>
<dbReference type="NCBIfam" id="TIGR00060">
    <property type="entry name" value="L18_bact"/>
    <property type="match status" value="1"/>
</dbReference>
<accession>W6N2P6</accession>
<dbReference type="CDD" id="cd00432">
    <property type="entry name" value="Ribosomal_L18_L5e"/>
    <property type="match status" value="1"/>
</dbReference>
<reference evidence="8 9" key="1">
    <citation type="journal article" date="2015" name="Genome Announc.">
        <title>Draft Genome Sequence of Clostridium tyrobutyricum Strain DIVETGP, Isolated from Cow's Milk for Grana Padano Production.</title>
        <authorList>
            <person name="Soggiu A."/>
            <person name="Piras C."/>
            <person name="Gaiarsa S."/>
            <person name="Sassera D."/>
            <person name="Roncada P."/>
            <person name="Bendixen E."/>
            <person name="Brasca M."/>
            <person name="Bonizzi L."/>
        </authorList>
    </citation>
    <scope>NUCLEOTIDE SEQUENCE [LARGE SCALE GENOMIC DNA]</scope>
    <source>
        <strain evidence="8 9">DIVETGP</strain>
    </source>
</reference>
<dbReference type="RefSeq" id="WP_017752993.1">
    <property type="nucleotide sequence ID" value="NZ_CBXI010000006.1"/>
</dbReference>
<proteinExistence type="inferred from homology"/>
<evidence type="ECO:0000313" key="9">
    <source>
        <dbReference type="Proteomes" id="UP000019482"/>
    </source>
</evidence>
<evidence type="ECO:0000256" key="4">
    <source>
        <dbReference type="ARBA" id="ARBA00022980"/>
    </source>
</evidence>
<dbReference type="HAMAP" id="MF_01337_B">
    <property type="entry name" value="Ribosomal_uL18_B"/>
    <property type="match status" value="1"/>
</dbReference>
<dbReference type="PANTHER" id="PTHR12899:SF3">
    <property type="entry name" value="LARGE RIBOSOMAL SUBUNIT PROTEIN UL18M"/>
    <property type="match status" value="1"/>
</dbReference>
<dbReference type="OrthoDB" id="9810939at2"/>
<dbReference type="FunFam" id="3.30.420.100:FF:000001">
    <property type="entry name" value="50S ribosomal protein L18"/>
    <property type="match status" value="1"/>
</dbReference>
<dbReference type="GO" id="GO:0008097">
    <property type="term" value="F:5S rRNA binding"/>
    <property type="evidence" value="ECO:0007669"/>
    <property type="project" value="TreeGrafter"/>
</dbReference>
<evidence type="ECO:0000256" key="3">
    <source>
        <dbReference type="ARBA" id="ARBA00022884"/>
    </source>
</evidence>
<keyword evidence="5 7" id="KW-0687">Ribonucleoprotein</keyword>
<evidence type="ECO:0000256" key="5">
    <source>
        <dbReference type="ARBA" id="ARBA00023274"/>
    </source>
</evidence>
<evidence type="ECO:0000256" key="2">
    <source>
        <dbReference type="ARBA" id="ARBA00022730"/>
    </source>
</evidence>
<evidence type="ECO:0000313" key="8">
    <source>
        <dbReference type="EMBL" id="CDL90336.1"/>
    </source>
</evidence>
<comment type="subunit">
    <text evidence="7">Part of the 50S ribosomal subunit; part of the 5S rRNA/L5/L18/L25 subcomplex. Contacts the 5S and 23S rRNAs.</text>
</comment>
<keyword evidence="4 7" id="KW-0689">Ribosomal protein</keyword>
<dbReference type="GeneID" id="29420238"/>
<dbReference type="GO" id="GO:0022625">
    <property type="term" value="C:cytosolic large ribosomal subunit"/>
    <property type="evidence" value="ECO:0007669"/>
    <property type="project" value="TreeGrafter"/>
</dbReference>
<dbReference type="SUPFAM" id="SSF53137">
    <property type="entry name" value="Translational machinery components"/>
    <property type="match status" value="1"/>
</dbReference>
<sequence>MFKKDDKKKLRKKRHLRVRKKIFGTSEIPRLAVYRSEKNIYAQVIDDIEGTTLVSASSLDKDFEGIGSNKEAAKVIGGIIAKRAIEKGINKVVFDRGGYIYHGRIQNLAEGAREAGLKF</sequence>
<dbReference type="PANTHER" id="PTHR12899">
    <property type="entry name" value="39S RIBOSOMAL PROTEIN L18, MITOCHONDRIAL"/>
    <property type="match status" value="1"/>
</dbReference>
<dbReference type="InterPro" id="IPR004389">
    <property type="entry name" value="Ribosomal_uL18_bac-type"/>
</dbReference>
<dbReference type="InterPro" id="IPR005484">
    <property type="entry name" value="Ribosomal_uL18_bac/plant/anim"/>
</dbReference>
<dbReference type="InterPro" id="IPR057268">
    <property type="entry name" value="Ribosomal_L18"/>
</dbReference>
<name>W6N2P6_CLOTY</name>
<dbReference type="AlphaFoldDB" id="W6N2P6"/>
<organism evidence="8 9">
    <name type="scientific">Clostridium tyrobutyricum DIVETGP</name>
    <dbReference type="NCBI Taxonomy" id="1408889"/>
    <lineage>
        <taxon>Bacteria</taxon>
        <taxon>Bacillati</taxon>
        <taxon>Bacillota</taxon>
        <taxon>Clostridia</taxon>
        <taxon>Eubacteriales</taxon>
        <taxon>Clostridiaceae</taxon>
        <taxon>Clostridium</taxon>
    </lineage>
</organism>
<evidence type="ECO:0000256" key="1">
    <source>
        <dbReference type="ARBA" id="ARBA00007116"/>
    </source>
</evidence>
<dbReference type="EMBL" id="CBXI010000006">
    <property type="protein sequence ID" value="CDL90336.1"/>
    <property type="molecule type" value="Genomic_DNA"/>
</dbReference>
<comment type="function">
    <text evidence="7">This is one of the proteins that bind and probably mediate the attachment of the 5S RNA into the large ribosomal subunit, where it forms part of the central protuberance.</text>
</comment>
<dbReference type="GO" id="GO:0006412">
    <property type="term" value="P:translation"/>
    <property type="evidence" value="ECO:0007669"/>
    <property type="project" value="UniProtKB-UniRule"/>
</dbReference>
<protein>
    <recommendedName>
        <fullName evidence="6 7">Large ribosomal subunit protein uL18</fullName>
    </recommendedName>
</protein>
<comment type="similarity">
    <text evidence="1 7">Belongs to the universal ribosomal protein uL18 family.</text>
</comment>
<evidence type="ECO:0000256" key="6">
    <source>
        <dbReference type="ARBA" id="ARBA00035197"/>
    </source>
</evidence>
<gene>
    <name evidence="7" type="primary">rplR</name>
    <name evidence="8" type="ORF">CTDIVETGP_0406</name>
</gene>